<name>A0A934M4X8_9CLOT</name>
<dbReference type="Pfam" id="PF12685">
    <property type="entry name" value="SpoIIIAH"/>
    <property type="match status" value="1"/>
</dbReference>
<evidence type="ECO:0000313" key="2">
    <source>
        <dbReference type="Proteomes" id="UP000622687"/>
    </source>
</evidence>
<dbReference type="AlphaFoldDB" id="A0A934M4X8"/>
<dbReference type="InterPro" id="IPR024232">
    <property type="entry name" value="SpoIIIAH"/>
</dbReference>
<dbReference type="EMBL" id="JAEEGB010000010">
    <property type="protein sequence ID" value="MBI6873043.1"/>
    <property type="molecule type" value="Genomic_DNA"/>
</dbReference>
<proteinExistence type="predicted"/>
<dbReference type="Proteomes" id="UP000622687">
    <property type="component" value="Unassembled WGS sequence"/>
</dbReference>
<evidence type="ECO:0000313" key="1">
    <source>
        <dbReference type="EMBL" id="MBI6873043.1"/>
    </source>
</evidence>
<gene>
    <name evidence="1" type="ORF">I6U51_10050</name>
</gene>
<dbReference type="Gene3D" id="1.10.287.4300">
    <property type="entry name" value="Stage III sporulation protein AH-like"/>
    <property type="match status" value="1"/>
</dbReference>
<protein>
    <submittedName>
        <fullName evidence="1">SpoIIIAH-like family protein</fullName>
    </submittedName>
</protein>
<dbReference type="RefSeq" id="WP_211142517.1">
    <property type="nucleotide sequence ID" value="NZ_JAEEGB010000010.1"/>
</dbReference>
<reference evidence="1" key="1">
    <citation type="submission" date="2020-12" db="EMBL/GenBank/DDBJ databases">
        <title>Clostridium thailandense sp. nov., a novel acetogenic bacterium isolated from peat land soil in Thailand.</title>
        <authorList>
            <person name="Chaikitkaew S."/>
            <person name="Birkeland N.K."/>
        </authorList>
    </citation>
    <scope>NUCLEOTIDE SEQUENCE</scope>
    <source>
        <strain evidence="1">DSM 17425</strain>
    </source>
</reference>
<comment type="caution">
    <text evidence="1">The sequence shown here is derived from an EMBL/GenBank/DDBJ whole genome shotgun (WGS) entry which is preliminary data.</text>
</comment>
<organism evidence="1 2">
    <name type="scientific">Clostridium aciditolerans</name>
    <dbReference type="NCBI Taxonomy" id="339861"/>
    <lineage>
        <taxon>Bacteria</taxon>
        <taxon>Bacillati</taxon>
        <taxon>Bacillota</taxon>
        <taxon>Clostridia</taxon>
        <taxon>Eubacteriales</taxon>
        <taxon>Clostridiaceae</taxon>
        <taxon>Clostridium</taxon>
    </lineage>
</organism>
<accession>A0A934M4X8</accession>
<sequence length="171" mass="18941">MNKKQGIIIATLLVLIVCAGVLATKLNSPLYVNGDDSSGTKSSAVSFNNTDKKNSKTTFFDEAKLTREQKNAQTLQTLKTLIDDKNISKENKDEATKKYTELAMSTNYESKIETTLKGKGYEDVLCSIEESGKARVIVKGKDKLTDKDTREIKNVVMGIAKIQEVEIEVKQ</sequence>
<keyword evidence="2" id="KW-1185">Reference proteome</keyword>
<dbReference type="InterPro" id="IPR038503">
    <property type="entry name" value="SpoIIIAH_sf"/>
</dbReference>